<evidence type="ECO:0000256" key="1">
    <source>
        <dbReference type="SAM" id="SignalP"/>
    </source>
</evidence>
<evidence type="ECO:0000313" key="2">
    <source>
        <dbReference type="EMBL" id="KAL0057881.1"/>
    </source>
</evidence>
<comment type="caution">
    <text evidence="2">The sequence shown here is derived from an EMBL/GenBank/DDBJ whole genome shotgun (WGS) entry which is preliminary data.</text>
</comment>
<proteinExistence type="predicted"/>
<evidence type="ECO:0000313" key="3">
    <source>
        <dbReference type="Proteomes" id="UP001437256"/>
    </source>
</evidence>
<name>A0ABR2Z8G2_9AGAR</name>
<accession>A0ABR2Z8G2</accession>
<dbReference type="Proteomes" id="UP001437256">
    <property type="component" value="Unassembled WGS sequence"/>
</dbReference>
<dbReference type="EMBL" id="JBBXMP010000416">
    <property type="protein sequence ID" value="KAL0057881.1"/>
    <property type="molecule type" value="Genomic_DNA"/>
</dbReference>
<protein>
    <submittedName>
        <fullName evidence="2">Uncharacterized protein</fullName>
    </submittedName>
</protein>
<feature type="chain" id="PRO_5046066949" evidence="1">
    <location>
        <begin position="22"/>
        <end position="89"/>
    </location>
</feature>
<keyword evidence="3" id="KW-1185">Reference proteome</keyword>
<reference evidence="2 3" key="1">
    <citation type="submission" date="2024-05" db="EMBL/GenBank/DDBJ databases">
        <title>A draft genome resource for the thread blight pathogen Marasmius tenuissimus strain MS-2.</title>
        <authorList>
            <person name="Yulfo-Soto G.E."/>
            <person name="Baruah I.K."/>
            <person name="Amoako-Attah I."/>
            <person name="Bukari Y."/>
            <person name="Meinhardt L.W."/>
            <person name="Bailey B.A."/>
            <person name="Cohen S.P."/>
        </authorList>
    </citation>
    <scope>NUCLEOTIDE SEQUENCE [LARGE SCALE GENOMIC DNA]</scope>
    <source>
        <strain evidence="2 3">MS-2</strain>
    </source>
</reference>
<keyword evidence="1" id="KW-0732">Signal</keyword>
<feature type="signal peptide" evidence="1">
    <location>
        <begin position="1"/>
        <end position="21"/>
    </location>
</feature>
<sequence length="89" mass="9356">MPSFRTLVVLVLAALTPLTSAVAVPKQPSPIDLAHGLKLELRSNPTTIGKRAEATHGPRGEGVKLAPFVELCAKLSIDVSVTAFLKVIS</sequence>
<organism evidence="2 3">
    <name type="scientific">Marasmius tenuissimus</name>
    <dbReference type="NCBI Taxonomy" id="585030"/>
    <lineage>
        <taxon>Eukaryota</taxon>
        <taxon>Fungi</taxon>
        <taxon>Dikarya</taxon>
        <taxon>Basidiomycota</taxon>
        <taxon>Agaricomycotina</taxon>
        <taxon>Agaricomycetes</taxon>
        <taxon>Agaricomycetidae</taxon>
        <taxon>Agaricales</taxon>
        <taxon>Marasmiineae</taxon>
        <taxon>Marasmiaceae</taxon>
        <taxon>Marasmius</taxon>
    </lineage>
</organism>
<gene>
    <name evidence="2" type="ORF">AAF712_015466</name>
</gene>